<evidence type="ECO:0000256" key="1">
    <source>
        <dbReference type="SAM" id="Phobius"/>
    </source>
</evidence>
<keyword evidence="1" id="KW-0812">Transmembrane</keyword>
<name>A0A8T5GFG8_9ARCH</name>
<keyword evidence="1" id="KW-0472">Membrane</keyword>
<sequence>MKKIILVILLLLIVSFGFAQTHRITSHTVNIQVNDSGLAQITERFYLYFPTEQDKIEFRNISTDLGYDLVNWENFDPKFTTTVGSNNLTNGTLSYNEGESNFLEIKYELLDALMEKGQETNMVVEYSMKASYFNKLFEPPFWVIPDNTDITIELPPGASIKGTVEPEAKITNSGTKPLITWKGYKSGAQLNVDYVLWKKADPVVDINAISNFLFKTTEGIITIVVGLLILLILLWKRKRIINKIERFVENHTIIEES</sequence>
<keyword evidence="1" id="KW-1133">Transmembrane helix</keyword>
<reference evidence="2" key="1">
    <citation type="journal article" date="2021" name="ISME J.">
        <title>Mercury methylation by metabolically versatile and cosmopolitan marine bacteria.</title>
        <authorList>
            <person name="Lin H."/>
            <person name="Ascher D.B."/>
            <person name="Myung Y."/>
            <person name="Lamborg C.H."/>
            <person name="Hallam S.J."/>
            <person name="Gionfriddo C.M."/>
            <person name="Holt K.E."/>
            <person name="Moreau J.W."/>
        </authorList>
    </citation>
    <scope>NUCLEOTIDE SEQUENCE</scope>
    <source>
        <strain evidence="2">SI075_bin30</strain>
    </source>
</reference>
<feature type="transmembrane region" description="Helical" evidence="1">
    <location>
        <begin position="212"/>
        <end position="235"/>
    </location>
</feature>
<organism evidence="2 3">
    <name type="scientific">Candidatus Iainarchaeum sp</name>
    <dbReference type="NCBI Taxonomy" id="3101447"/>
    <lineage>
        <taxon>Archaea</taxon>
        <taxon>Candidatus Iainarchaeota</taxon>
        <taxon>Candidatus Iainarchaeia</taxon>
        <taxon>Candidatus Iainarchaeales</taxon>
        <taxon>Candidatus Iainarchaeaceae</taxon>
        <taxon>Candidatus Iainarchaeum</taxon>
    </lineage>
</organism>
<gene>
    <name evidence="2" type="ORF">HON47_04215</name>
</gene>
<evidence type="ECO:0000313" key="2">
    <source>
        <dbReference type="EMBL" id="MBT4870753.1"/>
    </source>
</evidence>
<comment type="caution">
    <text evidence="2">The sequence shown here is derived from an EMBL/GenBank/DDBJ whole genome shotgun (WGS) entry which is preliminary data.</text>
</comment>
<dbReference type="Proteomes" id="UP000722459">
    <property type="component" value="Unassembled WGS sequence"/>
</dbReference>
<protein>
    <submittedName>
        <fullName evidence="2">Uncharacterized protein</fullName>
    </submittedName>
</protein>
<evidence type="ECO:0000313" key="3">
    <source>
        <dbReference type="Proteomes" id="UP000722459"/>
    </source>
</evidence>
<dbReference type="AlphaFoldDB" id="A0A8T5GFG8"/>
<accession>A0A8T5GFG8</accession>
<proteinExistence type="predicted"/>
<dbReference type="EMBL" id="JABJNZ010000057">
    <property type="protein sequence ID" value="MBT4870753.1"/>
    <property type="molecule type" value="Genomic_DNA"/>
</dbReference>